<evidence type="ECO:0000259" key="1">
    <source>
        <dbReference type="Pfam" id="PF13173"/>
    </source>
</evidence>
<dbReference type="AlphaFoldDB" id="X1RKY1"/>
<dbReference type="PANTHER" id="PTHR43566:SF1">
    <property type="entry name" value="AAA+ ATPASE DOMAIN-CONTAINING PROTEIN"/>
    <property type="match status" value="1"/>
</dbReference>
<name>X1RKY1_9ZZZZ</name>
<comment type="caution">
    <text evidence="3">The sequence shown here is derived from an EMBL/GenBank/DDBJ whole genome shotgun (WGS) entry which is preliminary data.</text>
</comment>
<evidence type="ECO:0008006" key="4">
    <source>
        <dbReference type="Google" id="ProtNLM"/>
    </source>
</evidence>
<dbReference type="PANTHER" id="PTHR43566">
    <property type="entry name" value="CONSERVED PROTEIN"/>
    <property type="match status" value="1"/>
</dbReference>
<dbReference type="SUPFAM" id="SSF52540">
    <property type="entry name" value="P-loop containing nucleoside triphosphate hydrolases"/>
    <property type="match status" value="1"/>
</dbReference>
<accession>X1RKY1</accession>
<dbReference type="InterPro" id="IPR025420">
    <property type="entry name" value="DUF4143"/>
</dbReference>
<feature type="domain" description="AAA" evidence="1">
    <location>
        <begin position="1"/>
        <end position="123"/>
    </location>
</feature>
<dbReference type="Pfam" id="PF13173">
    <property type="entry name" value="AAA_14"/>
    <property type="match status" value="1"/>
</dbReference>
<protein>
    <recommendedName>
        <fullName evidence="4">AAA+ ATPase domain-containing protein</fullName>
    </recommendedName>
</protein>
<feature type="non-terminal residue" evidence="3">
    <location>
        <position position="329"/>
    </location>
</feature>
<feature type="domain" description="DUF4143" evidence="2">
    <location>
        <begin position="185"/>
        <end position="328"/>
    </location>
</feature>
<evidence type="ECO:0000259" key="2">
    <source>
        <dbReference type="Pfam" id="PF13635"/>
    </source>
</evidence>
<dbReference type="InterPro" id="IPR027417">
    <property type="entry name" value="P-loop_NTPase"/>
</dbReference>
<proteinExistence type="predicted"/>
<organism evidence="3">
    <name type="scientific">marine sediment metagenome</name>
    <dbReference type="NCBI Taxonomy" id="412755"/>
    <lineage>
        <taxon>unclassified sequences</taxon>
        <taxon>metagenomes</taxon>
        <taxon>ecological metagenomes</taxon>
    </lineage>
</organism>
<dbReference type="Gene3D" id="3.40.50.300">
    <property type="entry name" value="P-loop containing nucleotide triphosphate hydrolases"/>
    <property type="match status" value="1"/>
</dbReference>
<dbReference type="EMBL" id="BARW01001785">
    <property type="protein sequence ID" value="GAI63825.1"/>
    <property type="molecule type" value="Genomic_DNA"/>
</dbReference>
<gene>
    <name evidence="3" type="ORF">S12H4_05409</name>
</gene>
<sequence>MGPRQAGKTTLMLMLKDYLLKRGENIVFLNLDIEMDKVFFSSQEKLMGKIQLEIGKKQGYVFIDEIQRKSDAGIFLKGIYDQNLPYKLIVSGSGSVELKEQIYESLVGRKRVFELSTITFDEFVSFKTDYRYERRLEEFYLIEKQKTKNLLEEYLVFGGYPRVVLEETMEEKVKLMDEIYQSYLEKDLSYLLRVQKTDSFFNLVKLIAAQTGRLINYSELSNTLGLAIKTLKTYLWYMEKTFILNRVNPFFSNKRKEITKSPIYYFYDLGLKNYAVNSFRNIESLTDIGFQFQNFVFNILKEKIKKSSVIINFWRTKEKAEVDFVINSG</sequence>
<dbReference type="InterPro" id="IPR041682">
    <property type="entry name" value="AAA_14"/>
</dbReference>
<evidence type="ECO:0000313" key="3">
    <source>
        <dbReference type="EMBL" id="GAI63825.1"/>
    </source>
</evidence>
<dbReference type="Pfam" id="PF13635">
    <property type="entry name" value="DUF4143"/>
    <property type="match status" value="1"/>
</dbReference>
<reference evidence="3" key="1">
    <citation type="journal article" date="2014" name="Front. Microbiol.">
        <title>High frequency of phylogenetically diverse reductive dehalogenase-homologous genes in deep subseafloor sedimentary metagenomes.</title>
        <authorList>
            <person name="Kawai M."/>
            <person name="Futagami T."/>
            <person name="Toyoda A."/>
            <person name="Takaki Y."/>
            <person name="Nishi S."/>
            <person name="Hori S."/>
            <person name="Arai W."/>
            <person name="Tsubouchi T."/>
            <person name="Morono Y."/>
            <person name="Uchiyama I."/>
            <person name="Ito T."/>
            <person name="Fujiyama A."/>
            <person name="Inagaki F."/>
            <person name="Takami H."/>
        </authorList>
    </citation>
    <scope>NUCLEOTIDE SEQUENCE</scope>
    <source>
        <strain evidence="3">Expedition CK06-06</strain>
    </source>
</reference>